<feature type="transmembrane region" description="Helical" evidence="7">
    <location>
        <begin position="132"/>
        <end position="154"/>
    </location>
</feature>
<feature type="transmembrane region" description="Helical" evidence="7">
    <location>
        <begin position="99"/>
        <end position="120"/>
    </location>
</feature>
<reference evidence="9 10" key="1">
    <citation type="journal article" date="2019" name="Int. J. Syst. Evol. Microbiol.">
        <title>The Global Catalogue of Microorganisms (GCM) 10K type strain sequencing project: providing services to taxonomists for standard genome sequencing and annotation.</title>
        <authorList>
            <consortium name="The Broad Institute Genomics Platform"/>
            <consortium name="The Broad Institute Genome Sequencing Center for Infectious Disease"/>
            <person name="Wu L."/>
            <person name="Ma J."/>
        </authorList>
    </citation>
    <scope>NUCLEOTIDE SEQUENCE [LARGE SCALE GENOMIC DNA]</scope>
    <source>
        <strain evidence="9 10">JCM 13022</strain>
    </source>
</reference>
<keyword evidence="5 7" id="KW-0472">Membrane</keyword>
<evidence type="ECO:0000259" key="8">
    <source>
        <dbReference type="PROSITE" id="PS50850"/>
    </source>
</evidence>
<evidence type="ECO:0000313" key="9">
    <source>
        <dbReference type="EMBL" id="GAA1211041.1"/>
    </source>
</evidence>
<comment type="caution">
    <text evidence="9">The sequence shown here is derived from an EMBL/GenBank/DDBJ whole genome shotgun (WGS) entry which is preliminary data.</text>
</comment>
<dbReference type="Proteomes" id="UP001500467">
    <property type="component" value="Unassembled WGS sequence"/>
</dbReference>
<dbReference type="PROSITE" id="PS50850">
    <property type="entry name" value="MFS"/>
    <property type="match status" value="1"/>
</dbReference>
<keyword evidence="4 7" id="KW-1133">Transmembrane helix</keyword>
<evidence type="ECO:0000256" key="3">
    <source>
        <dbReference type="ARBA" id="ARBA00022692"/>
    </source>
</evidence>
<dbReference type="InterPro" id="IPR036259">
    <property type="entry name" value="MFS_trans_sf"/>
</dbReference>
<evidence type="ECO:0000256" key="5">
    <source>
        <dbReference type="ARBA" id="ARBA00023136"/>
    </source>
</evidence>
<evidence type="ECO:0000256" key="2">
    <source>
        <dbReference type="ARBA" id="ARBA00022475"/>
    </source>
</evidence>
<feature type="transmembrane region" description="Helical" evidence="7">
    <location>
        <begin position="160"/>
        <end position="181"/>
    </location>
</feature>
<dbReference type="PRINTS" id="PR01035">
    <property type="entry name" value="TCRTETA"/>
</dbReference>
<accession>A0ABN1VJ73</accession>
<organism evidence="9 10">
    <name type="scientific">Prauserella alba</name>
    <dbReference type="NCBI Taxonomy" id="176898"/>
    <lineage>
        <taxon>Bacteria</taxon>
        <taxon>Bacillati</taxon>
        <taxon>Actinomycetota</taxon>
        <taxon>Actinomycetes</taxon>
        <taxon>Pseudonocardiales</taxon>
        <taxon>Pseudonocardiaceae</taxon>
        <taxon>Prauserella</taxon>
    </lineage>
</organism>
<gene>
    <name evidence="9" type="ORF">GCM10009675_34790</name>
</gene>
<comment type="subcellular location">
    <subcellularLocation>
        <location evidence="1">Cell membrane</location>
        <topology evidence="1">Multi-pass membrane protein</topology>
    </subcellularLocation>
</comment>
<feature type="transmembrane region" description="Helical" evidence="7">
    <location>
        <begin position="267"/>
        <end position="285"/>
    </location>
</feature>
<name>A0ABN1VJ73_9PSEU</name>
<dbReference type="Gene3D" id="1.20.1250.20">
    <property type="entry name" value="MFS general substrate transporter like domains"/>
    <property type="match status" value="2"/>
</dbReference>
<feature type="transmembrane region" description="Helical" evidence="7">
    <location>
        <begin position="291"/>
        <end position="313"/>
    </location>
</feature>
<feature type="transmembrane region" description="Helical" evidence="7">
    <location>
        <begin position="201"/>
        <end position="223"/>
    </location>
</feature>
<evidence type="ECO:0000313" key="10">
    <source>
        <dbReference type="Proteomes" id="UP001500467"/>
    </source>
</evidence>
<keyword evidence="3 7" id="KW-0812">Transmembrane</keyword>
<dbReference type="InterPro" id="IPR011701">
    <property type="entry name" value="MFS"/>
</dbReference>
<dbReference type="InterPro" id="IPR001958">
    <property type="entry name" value="Tet-R_TetA/multi-R_MdtG-like"/>
</dbReference>
<feature type="transmembrane region" description="Helical" evidence="7">
    <location>
        <begin position="235"/>
        <end position="255"/>
    </location>
</feature>
<keyword evidence="2" id="KW-1003">Cell membrane</keyword>
<dbReference type="PANTHER" id="PTHR43124">
    <property type="entry name" value="PURINE EFFLUX PUMP PBUE"/>
    <property type="match status" value="1"/>
</dbReference>
<evidence type="ECO:0000256" key="4">
    <source>
        <dbReference type="ARBA" id="ARBA00022989"/>
    </source>
</evidence>
<feature type="region of interest" description="Disordered" evidence="6">
    <location>
        <begin position="378"/>
        <end position="413"/>
    </location>
</feature>
<feature type="transmembrane region" description="Helical" evidence="7">
    <location>
        <begin position="70"/>
        <end position="93"/>
    </location>
</feature>
<protein>
    <submittedName>
        <fullName evidence="9">MFS transporter</fullName>
    </submittedName>
</protein>
<feature type="transmembrane region" description="Helical" evidence="7">
    <location>
        <begin position="357"/>
        <end position="376"/>
    </location>
</feature>
<feature type="transmembrane region" description="Helical" evidence="7">
    <location>
        <begin position="334"/>
        <end position="351"/>
    </location>
</feature>
<proteinExistence type="predicted"/>
<evidence type="ECO:0000256" key="7">
    <source>
        <dbReference type="SAM" id="Phobius"/>
    </source>
</evidence>
<dbReference type="InterPro" id="IPR050189">
    <property type="entry name" value="MFS_Efflux_Transporters"/>
</dbReference>
<evidence type="ECO:0000256" key="1">
    <source>
        <dbReference type="ARBA" id="ARBA00004651"/>
    </source>
</evidence>
<dbReference type="EMBL" id="BAAALM010000012">
    <property type="protein sequence ID" value="GAA1211041.1"/>
    <property type="molecule type" value="Genomic_DNA"/>
</dbReference>
<dbReference type="Pfam" id="PF07690">
    <property type="entry name" value="MFS_1"/>
    <property type="match status" value="1"/>
</dbReference>
<sequence>MAVALCALALGAFAIGTTEFVIMGLLPEVAGGLDVSVATAGNLISAYALGVVVGAPLLTAVATRLGRKQALLAFLALFVLGNVATVLVPGYGGVFASRVIAGLPHGAYLGAASLVAAQLVGPARQATAVARVLMGLTIANIVGVPAGTFLGQVFGWRAAFLVVGVLGLLAAAGVAAFVPSLPKPEGVGLRTEVVALGRKQVVLGLTTAVFGFAGVFAVYSYISPMLTELAGLSDAAVPVVLALFGAGMTAGSLIVGPLADRALRPTIYGSLVALAVALLVFWFAIDSPWSAIVMTVVLGAVGFGVTAPLQVLIMQKAGRAPTLAAASNHSAFNLANAGGAWLGGLGISAGLGYASPAIIGAVLAVVGLGIAVAAGLSDRDRSGSGQVAESAGAVTGDTEPAGAGRIGTAERVG</sequence>
<dbReference type="CDD" id="cd17324">
    <property type="entry name" value="MFS_NepI_like"/>
    <property type="match status" value="1"/>
</dbReference>
<dbReference type="InterPro" id="IPR020846">
    <property type="entry name" value="MFS_dom"/>
</dbReference>
<feature type="domain" description="Major facilitator superfamily (MFS) profile" evidence="8">
    <location>
        <begin position="4"/>
        <end position="379"/>
    </location>
</feature>
<keyword evidence="10" id="KW-1185">Reference proteome</keyword>
<dbReference type="PANTHER" id="PTHR43124:SF3">
    <property type="entry name" value="CHLORAMPHENICOL EFFLUX PUMP RV0191"/>
    <property type="match status" value="1"/>
</dbReference>
<dbReference type="SUPFAM" id="SSF103473">
    <property type="entry name" value="MFS general substrate transporter"/>
    <property type="match status" value="1"/>
</dbReference>
<feature type="transmembrane region" description="Helical" evidence="7">
    <location>
        <begin position="38"/>
        <end position="58"/>
    </location>
</feature>
<dbReference type="RefSeq" id="WP_253859058.1">
    <property type="nucleotide sequence ID" value="NZ_BAAALM010000012.1"/>
</dbReference>
<evidence type="ECO:0000256" key="6">
    <source>
        <dbReference type="SAM" id="MobiDB-lite"/>
    </source>
</evidence>